<dbReference type="InterPro" id="IPR002048">
    <property type="entry name" value="EF_hand_dom"/>
</dbReference>
<dbReference type="SMART" id="SM00054">
    <property type="entry name" value="EFh"/>
    <property type="match status" value="1"/>
</dbReference>
<keyword evidence="2" id="KW-1185">Reference proteome</keyword>
<proteinExistence type="predicted"/>
<dbReference type="EMBL" id="ML736738">
    <property type="protein sequence ID" value="KAE8410052.1"/>
    <property type="molecule type" value="Genomic_DNA"/>
</dbReference>
<dbReference type="Gene3D" id="1.10.238.10">
    <property type="entry name" value="EF-hand"/>
    <property type="match status" value="1"/>
</dbReference>
<dbReference type="OrthoDB" id="26525at2759"/>
<name>A0A5N6I5J6_9EURO</name>
<dbReference type="CDD" id="cd00051">
    <property type="entry name" value="EFh"/>
    <property type="match status" value="1"/>
</dbReference>
<reference evidence="1 2" key="1">
    <citation type="submission" date="2019-04" db="EMBL/GenBank/DDBJ databases">
        <authorList>
            <consortium name="DOE Joint Genome Institute"/>
            <person name="Mondo S."/>
            <person name="Kjaerbolling I."/>
            <person name="Vesth T."/>
            <person name="Frisvad J.C."/>
            <person name="Nybo J.L."/>
            <person name="Theobald S."/>
            <person name="Kildgaard S."/>
            <person name="Isbrandt T."/>
            <person name="Kuo A."/>
            <person name="Sato A."/>
            <person name="Lyhne E.K."/>
            <person name="Kogle M.E."/>
            <person name="Wiebenga A."/>
            <person name="Kun R.S."/>
            <person name="Lubbers R.J."/>
            <person name="Makela M.R."/>
            <person name="Barry K."/>
            <person name="Chovatia M."/>
            <person name="Clum A."/>
            <person name="Daum C."/>
            <person name="Haridas S."/>
            <person name="He G."/>
            <person name="LaButti K."/>
            <person name="Lipzen A."/>
            <person name="Riley R."/>
            <person name="Salamov A."/>
            <person name="Simmons B.A."/>
            <person name="Magnuson J.K."/>
            <person name="Henrissat B."/>
            <person name="Mortensen U.H."/>
            <person name="Larsen T.O."/>
            <person name="Devries R.P."/>
            <person name="Grigoriev I.V."/>
            <person name="Machida M."/>
            <person name="Baker S.E."/>
            <person name="Andersen M.R."/>
            <person name="Cantor M.N."/>
            <person name="Hua S.X."/>
        </authorList>
    </citation>
    <scope>NUCLEOTIDE SEQUENCE [LARGE SCALE GENOMIC DNA]</scope>
    <source>
        <strain evidence="1 2">CBS 119388</strain>
    </source>
</reference>
<dbReference type="PROSITE" id="PS00018">
    <property type="entry name" value="EF_HAND_1"/>
    <property type="match status" value="1"/>
</dbReference>
<dbReference type="InterPro" id="IPR018247">
    <property type="entry name" value="EF_Hand_1_Ca_BS"/>
</dbReference>
<dbReference type="GO" id="GO:0005509">
    <property type="term" value="F:calcium ion binding"/>
    <property type="evidence" value="ECO:0007669"/>
    <property type="project" value="InterPro"/>
</dbReference>
<sequence>MAFNQFRGTGYLDDMNTDAGTYLQQKFGIITPNRHNENISPPGWSKTGRYTREEIDFWRERFKEINTSGDRYIEPFEIIKSAKEDGFEMSDEEAKEWIDTLDENHDGKVSFSEFIKAFGELKNKQ</sequence>
<dbReference type="Pfam" id="PF13499">
    <property type="entry name" value="EF-hand_7"/>
    <property type="match status" value="1"/>
</dbReference>
<dbReference type="AlphaFoldDB" id="A0A5N6I5J6"/>
<dbReference type="GeneID" id="43670537"/>
<dbReference type="RefSeq" id="XP_031947371.1">
    <property type="nucleotide sequence ID" value="XM_032085846.1"/>
</dbReference>
<evidence type="ECO:0000313" key="1">
    <source>
        <dbReference type="EMBL" id="KAE8410052.1"/>
    </source>
</evidence>
<protein>
    <submittedName>
        <fullName evidence="1">Uncharacterized protein</fullName>
    </submittedName>
</protein>
<dbReference type="PROSITE" id="PS50222">
    <property type="entry name" value="EF_HAND_2"/>
    <property type="match status" value="2"/>
</dbReference>
<gene>
    <name evidence="1" type="ORF">BDV37DRAFT_277696</name>
</gene>
<evidence type="ECO:0000313" key="2">
    <source>
        <dbReference type="Proteomes" id="UP000325579"/>
    </source>
</evidence>
<organism evidence="1 2">
    <name type="scientific">Aspergillus pseudonomiae</name>
    <dbReference type="NCBI Taxonomy" id="1506151"/>
    <lineage>
        <taxon>Eukaryota</taxon>
        <taxon>Fungi</taxon>
        <taxon>Dikarya</taxon>
        <taxon>Ascomycota</taxon>
        <taxon>Pezizomycotina</taxon>
        <taxon>Eurotiomycetes</taxon>
        <taxon>Eurotiomycetidae</taxon>
        <taxon>Eurotiales</taxon>
        <taxon>Aspergillaceae</taxon>
        <taxon>Aspergillus</taxon>
        <taxon>Aspergillus subgen. Circumdati</taxon>
    </lineage>
</organism>
<accession>A0A5N7DUC2</accession>
<dbReference type="Proteomes" id="UP000325579">
    <property type="component" value="Unassembled WGS sequence"/>
</dbReference>
<dbReference type="SUPFAM" id="SSF47473">
    <property type="entry name" value="EF-hand"/>
    <property type="match status" value="1"/>
</dbReference>
<dbReference type="InterPro" id="IPR011992">
    <property type="entry name" value="EF-hand-dom_pair"/>
</dbReference>
<accession>A0A5N6I5J6</accession>